<dbReference type="Gene3D" id="1.10.510.10">
    <property type="entry name" value="Transferase(Phosphotransferase) domain 1"/>
    <property type="match status" value="1"/>
</dbReference>
<accession>A0A409YIS3</accession>
<evidence type="ECO:0000256" key="1">
    <source>
        <dbReference type="ARBA" id="ARBA00012513"/>
    </source>
</evidence>
<dbReference type="InParanoid" id="A0A409YIS3"/>
<dbReference type="EC" id="2.7.11.1" evidence="1"/>
<feature type="region of interest" description="Disordered" evidence="3">
    <location>
        <begin position="1191"/>
        <end position="1226"/>
    </location>
</feature>
<feature type="non-terminal residue" evidence="5">
    <location>
        <position position="1559"/>
    </location>
</feature>
<comment type="caution">
    <text evidence="5">The sequence shown here is derived from an EMBL/GenBank/DDBJ whole genome shotgun (WGS) entry which is preliminary data.</text>
</comment>
<dbReference type="CDD" id="cd14016">
    <property type="entry name" value="STKc_CK1"/>
    <property type="match status" value="1"/>
</dbReference>
<dbReference type="Proteomes" id="UP000284842">
    <property type="component" value="Unassembled WGS sequence"/>
</dbReference>
<dbReference type="GO" id="GO:0005524">
    <property type="term" value="F:ATP binding"/>
    <property type="evidence" value="ECO:0007669"/>
    <property type="project" value="InterPro"/>
</dbReference>
<feature type="region of interest" description="Disordered" evidence="3">
    <location>
        <begin position="472"/>
        <end position="498"/>
    </location>
</feature>
<gene>
    <name evidence="5" type="ORF">CVT24_002280</name>
</gene>
<dbReference type="OrthoDB" id="3032185at2759"/>
<dbReference type="InterPro" id="IPR008271">
    <property type="entry name" value="Ser/Thr_kinase_AS"/>
</dbReference>
<dbReference type="PROSITE" id="PS50011">
    <property type="entry name" value="PROTEIN_KINASE_DOM"/>
    <property type="match status" value="1"/>
</dbReference>
<feature type="compositionally biased region" description="Polar residues" evidence="3">
    <location>
        <begin position="430"/>
        <end position="440"/>
    </location>
</feature>
<protein>
    <recommendedName>
        <fullName evidence="1">non-specific serine/threonine protein kinase</fullName>
        <ecNumber evidence="1">2.7.11.1</ecNumber>
    </recommendedName>
</protein>
<evidence type="ECO:0000259" key="4">
    <source>
        <dbReference type="PROSITE" id="PS50011"/>
    </source>
</evidence>
<feature type="coiled-coil region" evidence="2">
    <location>
        <begin position="987"/>
        <end position="1014"/>
    </location>
</feature>
<reference evidence="5 6" key="1">
    <citation type="journal article" date="2018" name="Evol. Lett.">
        <title>Horizontal gene cluster transfer increased hallucinogenic mushroom diversity.</title>
        <authorList>
            <person name="Reynolds H.T."/>
            <person name="Vijayakumar V."/>
            <person name="Gluck-Thaler E."/>
            <person name="Korotkin H.B."/>
            <person name="Matheny P.B."/>
            <person name="Slot J.C."/>
        </authorList>
    </citation>
    <scope>NUCLEOTIDE SEQUENCE [LARGE SCALE GENOMIC DNA]</scope>
    <source>
        <strain evidence="5 6">2629</strain>
    </source>
</reference>
<sequence>MANVILPWLSEPVPHLEDLNVILNGLSDAYAAGLRSVKITFWENGIESMRHYHFVKPIKGFLSTEFPLYKISDLLDEIWVEEDIVNGLAEILYLRAFCAGSSPRDDFDIDHSLSDLSGNYQSNVLVLPTSFFTGASHQYFEGNGQYTRELIQIRQRLQDSLHIEAIAIIITDHSHYTTLICEKDGTMCYGDSLGGNITEPNLDIIRWALKDVWKFMGPVRRGEITRQSSTGLGSGSCALAALNFIERRIFIDADMWTNETASLSRDVGLCSMIAYIFSLIDSQHSAMPMDNLYTTCIQTDQTDIYEALQTSDVSQFVYNYQDFNLFEPTEMHGIHRFIEDYCTYSRLGLPNQRRPFEQNRRILPLPLIGNLDTRELEYASPQRLGLGLIPARITGTARMPPAPSPLLPAFELLVKSTDNKAGNHKRELSNETASSLTTPSPRKIHVKKRSRITAIFKSKIRPGLCTTDLSLPQGLSEHHDPDESVFSPTQRSPSLEVISSPSSITILSPTSTISTRQTSRRAKTYFVRSPSVQIVSHRFVKKPKSPSPMTPRSHCHEGVRPKIETIPAQIALRSFFKTEDEAFTALAEQEKEKGFVWFKNQTKKNSDGERIRRTFRCRSGGKIRRSVTLDIDPTQTRHSKTIKSECPAHVNITRCAGGWITTLVNLNHDHPPHIRDGSHAPHRPTKEQASRVSALATLDTKLSRSQIKSVIETLPEFAAQTLEKRQISNIMNTARQKERAEIQALGGDLPAILNDLEEKARLYGWNFEVDLDASNVPVSLWWQSAEQIKLMHQFPDILLNDNSYNRNNAHYILNLGIIIDSHAKSRNTWYALHANETSATLSWVLRCHQKYAPSDPEVFISDRHASLIKSAKETLPLTFHVFCLHHLSGNVAENLQRVLREDFIPFKQHFWELYRAVSPEEFDALYAKLRQRYPASAEYLELLYACREQWAWTYIGPRFTGGVRTSGRVEAENRITKGLGDEKTSLKQMYDRLNKRTEEQLKDAAERTRELARHQHARPFESIFPGPLALIRKHAGPYALHVAYKQMEESLGYTANVIQLPAGIKTWTEYAVKSAPEPGFSSSDHEQRGMINDFSNDHAYISTRWLLRLAINQGLTVTTLLQIRHMGTGSRHCLAILTEGNFLCDCCMPSNSGMPCRHFYQAMQKMPSLKFKIGFIRSRWLKDRNLDPDSIPAVGLENSQPRREQIATTTEAALPPAAANPLERRPERLETDTIDARTVHHEINGVLKELAADARTSGQLDDLMEELMEFRNAYKAKQRESQIQDPVLTTTKGRPRTQRLTNVAIEDYLDSGSLIRVKSASLFNTDAMDYTTFAGKYRLEEEIANGGCGTVFLGVHTVAGKEVAIKLEPATANPLHSPLRQESKIYKTLMGGTGVPWIMWSGKQGDYNVMIIDLLGPSLEELFKRCNRHFSLKTVLLLADQLISRIEFIHSNSLVHRDIKPANFVMGTGKASHMVNVIDFGLAKKYRDARTSNHIPYKQDDFHGVGTSLFAAINTHLGVESSRRDDLESLAYMLIYFLRGTLPWRKLRAPTTPPIPAST</sequence>
<keyword evidence="6" id="KW-1185">Reference proteome</keyword>
<name>A0A409YIS3_9AGAR</name>
<dbReference type="GO" id="GO:0004674">
    <property type="term" value="F:protein serine/threonine kinase activity"/>
    <property type="evidence" value="ECO:0007669"/>
    <property type="project" value="UniProtKB-EC"/>
</dbReference>
<evidence type="ECO:0000256" key="2">
    <source>
        <dbReference type="SAM" id="Coils"/>
    </source>
</evidence>
<dbReference type="InterPro" id="IPR000719">
    <property type="entry name" value="Prot_kinase_dom"/>
</dbReference>
<dbReference type="InterPro" id="IPR011009">
    <property type="entry name" value="Kinase-like_dom_sf"/>
</dbReference>
<dbReference type="PANTHER" id="PTHR11909">
    <property type="entry name" value="CASEIN KINASE-RELATED"/>
    <property type="match status" value="1"/>
</dbReference>
<feature type="domain" description="Protein kinase" evidence="4">
    <location>
        <begin position="1337"/>
        <end position="1559"/>
    </location>
</feature>
<dbReference type="SUPFAM" id="SSF56112">
    <property type="entry name" value="Protein kinase-like (PK-like)"/>
    <property type="match status" value="1"/>
</dbReference>
<keyword evidence="2" id="KW-0175">Coiled coil</keyword>
<dbReference type="SMART" id="SM00220">
    <property type="entry name" value="S_TKc"/>
    <property type="match status" value="1"/>
</dbReference>
<dbReference type="PROSITE" id="PS00108">
    <property type="entry name" value="PROTEIN_KINASE_ST"/>
    <property type="match status" value="1"/>
</dbReference>
<feature type="compositionally biased region" description="Low complexity" evidence="3">
    <location>
        <begin position="1207"/>
        <end position="1221"/>
    </location>
</feature>
<feature type="region of interest" description="Disordered" evidence="3">
    <location>
        <begin position="421"/>
        <end position="444"/>
    </location>
</feature>
<proteinExistence type="predicted"/>
<dbReference type="InterPro" id="IPR050235">
    <property type="entry name" value="CK1_Ser-Thr_kinase"/>
</dbReference>
<dbReference type="Pfam" id="PF10551">
    <property type="entry name" value="MULE"/>
    <property type="match status" value="1"/>
</dbReference>
<organism evidence="5 6">
    <name type="scientific">Panaeolus cyanescens</name>
    <dbReference type="NCBI Taxonomy" id="181874"/>
    <lineage>
        <taxon>Eukaryota</taxon>
        <taxon>Fungi</taxon>
        <taxon>Dikarya</taxon>
        <taxon>Basidiomycota</taxon>
        <taxon>Agaricomycotina</taxon>
        <taxon>Agaricomycetes</taxon>
        <taxon>Agaricomycetidae</taxon>
        <taxon>Agaricales</taxon>
        <taxon>Agaricineae</taxon>
        <taxon>Galeropsidaceae</taxon>
        <taxon>Panaeolus</taxon>
    </lineage>
</organism>
<evidence type="ECO:0000313" key="6">
    <source>
        <dbReference type="Proteomes" id="UP000284842"/>
    </source>
</evidence>
<evidence type="ECO:0000256" key="3">
    <source>
        <dbReference type="SAM" id="MobiDB-lite"/>
    </source>
</evidence>
<dbReference type="InterPro" id="IPR018289">
    <property type="entry name" value="MULE_transposase_dom"/>
</dbReference>
<dbReference type="Pfam" id="PF00069">
    <property type="entry name" value="Pkinase"/>
    <property type="match status" value="1"/>
</dbReference>
<dbReference type="STRING" id="181874.A0A409YIS3"/>
<evidence type="ECO:0000313" key="5">
    <source>
        <dbReference type="EMBL" id="PPR02896.1"/>
    </source>
</evidence>
<dbReference type="EMBL" id="NHTK01001132">
    <property type="protein sequence ID" value="PPR02896.1"/>
    <property type="molecule type" value="Genomic_DNA"/>
</dbReference>